<keyword evidence="4 5" id="KW-0326">Glycosidase</keyword>
<feature type="domain" description="CBM6" evidence="7">
    <location>
        <begin position="406"/>
        <end position="535"/>
    </location>
</feature>
<dbReference type="Pfam" id="PF16499">
    <property type="entry name" value="Melibiase_2"/>
    <property type="match status" value="1"/>
</dbReference>
<accession>A0A1G7V6Q4</accession>
<proteinExistence type="inferred from homology"/>
<dbReference type="GO" id="GO:0030246">
    <property type="term" value="F:carbohydrate binding"/>
    <property type="evidence" value="ECO:0007669"/>
    <property type="project" value="InterPro"/>
</dbReference>
<evidence type="ECO:0000256" key="4">
    <source>
        <dbReference type="ARBA" id="ARBA00023295"/>
    </source>
</evidence>
<dbReference type="PANTHER" id="PTHR11452">
    <property type="entry name" value="ALPHA-GALACTOSIDASE/ALPHA-N-ACETYLGALACTOSAMINIDASE"/>
    <property type="match status" value="1"/>
</dbReference>
<evidence type="ECO:0000259" key="7">
    <source>
        <dbReference type="PROSITE" id="PS51175"/>
    </source>
</evidence>
<comment type="catalytic activity">
    <reaction evidence="5">
        <text>Hydrolysis of terminal, non-reducing alpha-D-galactose residues in alpha-D-galactosides, including galactose oligosaccharides, galactomannans and galactolipids.</text>
        <dbReference type="EC" id="3.2.1.22"/>
    </reaction>
</comment>
<dbReference type="EC" id="3.2.1.22" evidence="5"/>
<dbReference type="Pfam" id="PF03422">
    <property type="entry name" value="CBM_6"/>
    <property type="match status" value="1"/>
</dbReference>
<feature type="chain" id="PRO_5011758476" description="Alpha-galactosidase" evidence="6">
    <location>
        <begin position="22"/>
        <end position="582"/>
    </location>
</feature>
<dbReference type="GO" id="GO:0004557">
    <property type="term" value="F:alpha-galactosidase activity"/>
    <property type="evidence" value="ECO:0007669"/>
    <property type="project" value="UniProtKB-EC"/>
</dbReference>
<keyword evidence="5" id="KW-1015">Disulfide bond</keyword>
<reference evidence="9" key="1">
    <citation type="submission" date="2016-10" db="EMBL/GenBank/DDBJ databases">
        <authorList>
            <person name="Varghese N."/>
            <person name="Submissions S."/>
        </authorList>
    </citation>
    <scope>NUCLEOTIDE SEQUENCE [LARGE SCALE GENOMIC DNA]</scope>
    <source>
        <strain evidence="9">BP1-148</strain>
    </source>
</reference>
<dbReference type="SUPFAM" id="SSF51445">
    <property type="entry name" value="(Trans)glycosidases"/>
    <property type="match status" value="1"/>
</dbReference>
<evidence type="ECO:0000256" key="1">
    <source>
        <dbReference type="ARBA" id="ARBA00009743"/>
    </source>
</evidence>
<comment type="similarity">
    <text evidence="1 5">Belongs to the glycosyl hydrolase 27 family.</text>
</comment>
<keyword evidence="9" id="KW-1185">Reference proteome</keyword>
<dbReference type="Gene3D" id="2.60.40.1180">
    <property type="entry name" value="Golgi alpha-mannosidase II"/>
    <property type="match status" value="1"/>
</dbReference>
<dbReference type="STRING" id="645274.SAMN04487901_10589"/>
<keyword evidence="2 6" id="KW-0732">Signal</keyword>
<dbReference type="Gene3D" id="2.60.120.260">
    <property type="entry name" value="Galactose-binding domain-like"/>
    <property type="match status" value="1"/>
</dbReference>
<evidence type="ECO:0000256" key="3">
    <source>
        <dbReference type="ARBA" id="ARBA00022801"/>
    </source>
</evidence>
<dbReference type="InterPro" id="IPR017853">
    <property type="entry name" value="GH"/>
</dbReference>
<dbReference type="InterPro" id="IPR005084">
    <property type="entry name" value="CBM6"/>
</dbReference>
<dbReference type="GO" id="GO:0005975">
    <property type="term" value="P:carbohydrate metabolic process"/>
    <property type="evidence" value="ECO:0007669"/>
    <property type="project" value="InterPro"/>
</dbReference>
<keyword evidence="3 5" id="KW-0378">Hydrolase</keyword>
<dbReference type="AlphaFoldDB" id="A0A1G7V6Q4"/>
<dbReference type="RefSeq" id="WP_091816141.1">
    <property type="nucleotide sequence ID" value="NZ_FNCQ01000005.1"/>
</dbReference>
<dbReference type="Gene3D" id="3.20.20.70">
    <property type="entry name" value="Aldolase class I"/>
    <property type="match status" value="1"/>
</dbReference>
<evidence type="ECO:0000256" key="2">
    <source>
        <dbReference type="ARBA" id="ARBA00022729"/>
    </source>
</evidence>
<dbReference type="Pfam" id="PF17801">
    <property type="entry name" value="Melibiase_C"/>
    <property type="match status" value="1"/>
</dbReference>
<organism evidence="8 9">
    <name type="scientific">Prevotella communis</name>
    <dbReference type="NCBI Taxonomy" id="2913614"/>
    <lineage>
        <taxon>Bacteria</taxon>
        <taxon>Pseudomonadati</taxon>
        <taxon>Bacteroidota</taxon>
        <taxon>Bacteroidia</taxon>
        <taxon>Bacteroidales</taxon>
        <taxon>Prevotellaceae</taxon>
        <taxon>Prevotella</taxon>
    </lineage>
</organism>
<dbReference type="EMBL" id="FNCQ01000005">
    <property type="protein sequence ID" value="SDG54630.1"/>
    <property type="molecule type" value="Genomic_DNA"/>
</dbReference>
<evidence type="ECO:0000256" key="6">
    <source>
        <dbReference type="SAM" id="SignalP"/>
    </source>
</evidence>
<dbReference type="Proteomes" id="UP000198779">
    <property type="component" value="Unassembled WGS sequence"/>
</dbReference>
<protein>
    <recommendedName>
        <fullName evidence="5">Alpha-galactosidase</fullName>
        <ecNumber evidence="5">3.2.1.22</ecNumber>
    </recommendedName>
    <alternativeName>
        <fullName evidence="5">Melibiase</fullName>
    </alternativeName>
</protein>
<dbReference type="InterPro" id="IPR008979">
    <property type="entry name" value="Galactose-bd-like_sf"/>
</dbReference>
<name>A0A1G7V6Q4_9BACT</name>
<dbReference type="InterPro" id="IPR002241">
    <property type="entry name" value="Glyco_hydro_27"/>
</dbReference>
<evidence type="ECO:0000256" key="5">
    <source>
        <dbReference type="RuleBase" id="RU361168"/>
    </source>
</evidence>
<gene>
    <name evidence="8" type="ORF">SAMN04487901_10589</name>
</gene>
<dbReference type="PANTHER" id="PTHR11452:SF75">
    <property type="entry name" value="ALPHA-GALACTOSIDASE MEL1"/>
    <property type="match status" value="1"/>
</dbReference>
<dbReference type="PROSITE" id="PS51175">
    <property type="entry name" value="CBM6"/>
    <property type="match status" value="1"/>
</dbReference>
<dbReference type="InterPro" id="IPR013780">
    <property type="entry name" value="Glyco_hydro_b"/>
</dbReference>
<evidence type="ECO:0000313" key="8">
    <source>
        <dbReference type="EMBL" id="SDG54630.1"/>
    </source>
</evidence>
<dbReference type="InterPro" id="IPR013785">
    <property type="entry name" value="Aldolase_TIM"/>
</dbReference>
<sequence length="582" mass="65059">MRKEIKTLVLLAAMSVTTATAQEGPTMGWSSWNTFELNISESIIKGQAAAMVSKGLFDAGYDHINIDDGYFGGRDSETGQLKIHPTRFKNGLKPVVDYIHEKGLKAGIYSDGGYNTCGSYHGGDKDGEGVGLYQHDQQDCDFFFKELGFDFIKVDFCGGDPVHNKDGLDLDEKARYTAIAQAIKNTGRTDVRMNICRWAYPGTWVNNAGFSWRTTQDIFSNWDSIKDILKQNLYMSAYSSKGHYNDMDMLEVGVNKWGNELTAEEAKTHFGMWCIMNSPLLIGCNINSLSTTNLNLLKNKDLIALNQDTLYQQAYLAAKVNDCYIMVKDIEKHYGNKRAFAIYNPNDAAKKVTLKFSDIDLADSVALHDCFTKKDIGKFYETYEVTVPKHGTKIYVAEADTRLERTRYEAETGYSKAYSEIEGNICQYSAASFCSGGYKVGYIGGSNSNNYLEWSNVYSKEGGDYKLTIGYICGENRTINVYVNGKRVTGLSCNSGGWEKVAKKTLDITLEKGENTIRLVNTSGWLPDMDYIDVTPAIPTYVGMIKDEANKPQRLFDLQGREVKGAQAHGLVVSNNRKYIKK</sequence>
<dbReference type="SUPFAM" id="SSF49785">
    <property type="entry name" value="Galactose-binding domain-like"/>
    <property type="match status" value="1"/>
</dbReference>
<dbReference type="CDD" id="cd04081">
    <property type="entry name" value="CBM35_galactosidase-like"/>
    <property type="match status" value="1"/>
</dbReference>
<evidence type="ECO:0000313" key="9">
    <source>
        <dbReference type="Proteomes" id="UP000198779"/>
    </source>
</evidence>
<dbReference type="InterPro" id="IPR041233">
    <property type="entry name" value="Melibiase_C"/>
</dbReference>
<dbReference type="SUPFAM" id="SSF51011">
    <property type="entry name" value="Glycosyl hydrolase domain"/>
    <property type="match status" value="1"/>
</dbReference>
<feature type="signal peptide" evidence="6">
    <location>
        <begin position="1"/>
        <end position="21"/>
    </location>
</feature>
<dbReference type="CDD" id="cd14792">
    <property type="entry name" value="GH27"/>
    <property type="match status" value="1"/>
</dbReference>
<dbReference type="PRINTS" id="PR00740">
    <property type="entry name" value="GLHYDRLASE27"/>
</dbReference>